<feature type="transmembrane region" description="Helical" evidence="1">
    <location>
        <begin position="53"/>
        <end position="72"/>
    </location>
</feature>
<accession>A0A840YU50</accession>
<sequence length="125" mass="14171">MARADIRNDGRPITVQHHSARGDVKRNSGNFTRGSQLLSHEVLMWLSGAKMPFLMWLGVVLLAYVVILSVKLDENNVQLICMRVLSGLWEWVALDPMKPVNLRLPDNSVRHTYMGYVPYVPDVAL</sequence>
<dbReference type="Proteomes" id="UP000527143">
    <property type="component" value="Unassembled WGS sequence"/>
</dbReference>
<evidence type="ECO:0000256" key="1">
    <source>
        <dbReference type="SAM" id="Phobius"/>
    </source>
</evidence>
<keyword evidence="3" id="KW-1185">Reference proteome</keyword>
<evidence type="ECO:0000313" key="3">
    <source>
        <dbReference type="Proteomes" id="UP000527143"/>
    </source>
</evidence>
<dbReference type="AlphaFoldDB" id="A0A840YU50"/>
<keyword evidence="1" id="KW-0812">Transmembrane</keyword>
<keyword evidence="1" id="KW-1133">Transmembrane helix</keyword>
<reference evidence="2 3" key="1">
    <citation type="submission" date="2020-08" db="EMBL/GenBank/DDBJ databases">
        <title>Genomic Encyclopedia of Type Strains, Phase IV (KMG-IV): sequencing the most valuable type-strain genomes for metagenomic binning, comparative biology and taxonomic classification.</title>
        <authorList>
            <person name="Goeker M."/>
        </authorList>
    </citation>
    <scope>NUCLEOTIDE SEQUENCE [LARGE SCALE GENOMIC DNA]</scope>
    <source>
        <strain evidence="2 3">DSM 26736</strain>
    </source>
</reference>
<proteinExistence type="predicted"/>
<keyword evidence="1" id="KW-0472">Membrane</keyword>
<organism evidence="2 3">
    <name type="scientific">Sphingomonas xinjiangensis</name>
    <dbReference type="NCBI Taxonomy" id="643568"/>
    <lineage>
        <taxon>Bacteria</taxon>
        <taxon>Pseudomonadati</taxon>
        <taxon>Pseudomonadota</taxon>
        <taxon>Alphaproteobacteria</taxon>
        <taxon>Sphingomonadales</taxon>
        <taxon>Sphingomonadaceae</taxon>
        <taxon>Sphingomonas</taxon>
    </lineage>
</organism>
<dbReference type="EMBL" id="JACIJF010000059">
    <property type="protein sequence ID" value="MBB5713172.1"/>
    <property type="molecule type" value="Genomic_DNA"/>
</dbReference>
<gene>
    <name evidence="2" type="ORF">FHT02_004442</name>
</gene>
<comment type="caution">
    <text evidence="2">The sequence shown here is derived from an EMBL/GenBank/DDBJ whole genome shotgun (WGS) entry which is preliminary data.</text>
</comment>
<protein>
    <submittedName>
        <fullName evidence="2">Uncharacterized protein</fullName>
    </submittedName>
</protein>
<evidence type="ECO:0000313" key="2">
    <source>
        <dbReference type="EMBL" id="MBB5713172.1"/>
    </source>
</evidence>
<name>A0A840YU50_9SPHN</name>
<feature type="non-terminal residue" evidence="2">
    <location>
        <position position="125"/>
    </location>
</feature>